<protein>
    <submittedName>
        <fullName evidence="2">DUF4197 domain-containing protein</fullName>
    </submittedName>
</protein>
<proteinExistence type="predicted"/>
<feature type="chain" id="PRO_5041447802" evidence="1">
    <location>
        <begin position="22"/>
        <end position="251"/>
    </location>
</feature>
<name>A0AA42CA39_9BACT</name>
<sequence length="251" mass="26919">MKRILSLFALSALLLAGCAELQQVAQTIYNEERPLTQTEIIAGLKQALTVGVDSSVAKLAASNGYLNDLAVKILLPPEAEVITSNLSKLPGGQQMVDKVITGINQAASDAAKEAAPIIANSIKSMTIQDAAGILTGGDYAATDYLKRTNYDALLKLYQPKIEGSLDKKLVGNLSAQQSWDEMTGKWNQVAGSLVGQVANLQTVETDLSAYLTQRALDGLFLKIGETEKNIRQDPAARVTELLKRVFGKTNN</sequence>
<dbReference type="Proteomes" id="UP001163821">
    <property type="component" value="Unassembled WGS sequence"/>
</dbReference>
<dbReference type="EMBL" id="JAPAAF010000014">
    <property type="protein sequence ID" value="MCW0483257.1"/>
    <property type="molecule type" value="Genomic_DNA"/>
</dbReference>
<dbReference type="Pfam" id="PF13852">
    <property type="entry name" value="DUF4197"/>
    <property type="match status" value="1"/>
</dbReference>
<reference evidence="2" key="1">
    <citation type="submission" date="2022-10" db="EMBL/GenBank/DDBJ databases">
        <title>Gaoshiqiia sediminis gen. nov., sp. nov., isolated from coastal sediment.</title>
        <authorList>
            <person name="Yu W.X."/>
            <person name="Mu D.S."/>
            <person name="Du J.Z."/>
            <person name="Liang Y.Q."/>
        </authorList>
    </citation>
    <scope>NUCLEOTIDE SEQUENCE</scope>
    <source>
        <strain evidence="2">A06</strain>
    </source>
</reference>
<dbReference type="PROSITE" id="PS51257">
    <property type="entry name" value="PROKAR_LIPOPROTEIN"/>
    <property type="match status" value="1"/>
</dbReference>
<evidence type="ECO:0000313" key="2">
    <source>
        <dbReference type="EMBL" id="MCW0483257.1"/>
    </source>
</evidence>
<accession>A0AA42CA39</accession>
<evidence type="ECO:0000256" key="1">
    <source>
        <dbReference type="SAM" id="SignalP"/>
    </source>
</evidence>
<keyword evidence="3" id="KW-1185">Reference proteome</keyword>
<comment type="caution">
    <text evidence="2">The sequence shown here is derived from an EMBL/GenBank/DDBJ whole genome shotgun (WGS) entry which is preliminary data.</text>
</comment>
<keyword evidence="1" id="KW-0732">Signal</keyword>
<dbReference type="AlphaFoldDB" id="A0AA42CA39"/>
<dbReference type="RefSeq" id="WP_282591859.1">
    <property type="nucleotide sequence ID" value="NZ_JAPAAF010000014.1"/>
</dbReference>
<feature type="signal peptide" evidence="1">
    <location>
        <begin position="1"/>
        <end position="21"/>
    </location>
</feature>
<evidence type="ECO:0000313" key="3">
    <source>
        <dbReference type="Proteomes" id="UP001163821"/>
    </source>
</evidence>
<organism evidence="2 3">
    <name type="scientific">Gaoshiqia sediminis</name>
    <dbReference type="NCBI Taxonomy" id="2986998"/>
    <lineage>
        <taxon>Bacteria</taxon>
        <taxon>Pseudomonadati</taxon>
        <taxon>Bacteroidota</taxon>
        <taxon>Bacteroidia</taxon>
        <taxon>Marinilabiliales</taxon>
        <taxon>Prolixibacteraceae</taxon>
        <taxon>Gaoshiqia</taxon>
    </lineage>
</organism>
<dbReference type="InterPro" id="IPR025245">
    <property type="entry name" value="DUF4197"/>
</dbReference>
<gene>
    <name evidence="2" type="ORF">N2K84_10985</name>
</gene>